<reference evidence="3 4" key="1">
    <citation type="submission" date="2014-12" db="EMBL/GenBank/DDBJ databases">
        <title>Draft genome sequences of 29 type strains of Enterococci.</title>
        <authorList>
            <person name="Zhong Z."/>
            <person name="Sun Z."/>
            <person name="Liu W."/>
            <person name="Zhang W."/>
            <person name="Zhang H."/>
        </authorList>
    </citation>
    <scope>NUCLEOTIDE SEQUENCE [LARGE SCALE GENOMIC DNA]</scope>
    <source>
        <strain evidence="3 4">DSM 17122</strain>
    </source>
</reference>
<dbReference type="Proteomes" id="UP000182077">
    <property type="component" value="Unassembled WGS sequence"/>
</dbReference>
<keyword evidence="1" id="KW-0812">Transmembrane</keyword>
<protein>
    <recommendedName>
        <fullName evidence="2">DUF4097 domain-containing protein</fullName>
    </recommendedName>
</protein>
<dbReference type="EMBL" id="JXKQ01000001">
    <property type="protein sequence ID" value="OJG47009.1"/>
    <property type="molecule type" value="Genomic_DNA"/>
</dbReference>
<evidence type="ECO:0000256" key="1">
    <source>
        <dbReference type="SAM" id="Phobius"/>
    </source>
</evidence>
<dbReference type="Pfam" id="PF13349">
    <property type="entry name" value="DUF4097"/>
    <property type="match status" value="1"/>
</dbReference>
<organism evidence="3 4">
    <name type="scientific">Enterococcus hermanniensis</name>
    <dbReference type="NCBI Taxonomy" id="249189"/>
    <lineage>
        <taxon>Bacteria</taxon>
        <taxon>Bacillati</taxon>
        <taxon>Bacillota</taxon>
        <taxon>Bacilli</taxon>
        <taxon>Lactobacillales</taxon>
        <taxon>Enterococcaceae</taxon>
        <taxon>Enterococcus</taxon>
    </lineage>
</organism>
<comment type="caution">
    <text evidence="3">The sequence shown here is derived from an EMBL/GenBank/DDBJ whole genome shotgun (WGS) entry which is preliminary data.</text>
</comment>
<sequence>MKTVVESFMIKKKNSDKEQKMKKIIVGGILVGAALVSISSLIFHNQVRQTEYVTKNKIDTLIVDDRNTPIQVIGTNAKQVQIHYSKTRNTDYKIQQKDQTLKFVRNRSNWWSPNFFGLGNDHAQVTIQVPQEQLKDLQVETSNAQVSVKNVSLATLELETSNSEVSVLDTKADEIETQTSNGHLELTNLTFNEGSFETSNSKITLKNLLFKTGEFETTNGAIHLANIQPKESLALETSNAKVTGIMIGNQNDFAIDAKTSNAKNNLVKRATGSKELTVRTSNGAIDIAIQP</sequence>
<evidence type="ECO:0000259" key="2">
    <source>
        <dbReference type="Pfam" id="PF13349"/>
    </source>
</evidence>
<dbReference type="STRING" id="249189.RV04_GL000256"/>
<name>A0A1L8TRR7_9ENTE</name>
<proteinExistence type="predicted"/>
<evidence type="ECO:0000313" key="3">
    <source>
        <dbReference type="EMBL" id="OJG47009.1"/>
    </source>
</evidence>
<feature type="transmembrane region" description="Helical" evidence="1">
    <location>
        <begin position="21"/>
        <end position="43"/>
    </location>
</feature>
<dbReference type="AlphaFoldDB" id="A0A1L8TRR7"/>
<keyword evidence="4" id="KW-1185">Reference proteome</keyword>
<gene>
    <name evidence="3" type="ORF">RV04_GL000256</name>
</gene>
<accession>A0A1L8TRR7</accession>
<keyword evidence="1" id="KW-1133">Transmembrane helix</keyword>
<dbReference type="InterPro" id="IPR025164">
    <property type="entry name" value="Toastrack_DUF4097"/>
</dbReference>
<feature type="domain" description="DUF4097" evidence="2">
    <location>
        <begin position="59"/>
        <end position="287"/>
    </location>
</feature>
<evidence type="ECO:0000313" key="4">
    <source>
        <dbReference type="Proteomes" id="UP000182077"/>
    </source>
</evidence>
<keyword evidence="1" id="KW-0472">Membrane</keyword>